<evidence type="ECO:0000259" key="3">
    <source>
        <dbReference type="Pfam" id="PF24481"/>
    </source>
</evidence>
<evidence type="ECO:0000259" key="2">
    <source>
        <dbReference type="Pfam" id="PF02591"/>
    </source>
</evidence>
<dbReference type="EMBL" id="CAEZVW010000073">
    <property type="protein sequence ID" value="CAB4647817.1"/>
    <property type="molecule type" value="Genomic_DNA"/>
</dbReference>
<evidence type="ECO:0000256" key="1">
    <source>
        <dbReference type="SAM" id="Coils"/>
    </source>
</evidence>
<name>A0A6J6KDL0_9ZZZZ</name>
<keyword evidence="1" id="KW-0175">Coiled coil</keyword>
<reference evidence="4" key="1">
    <citation type="submission" date="2020-05" db="EMBL/GenBank/DDBJ databases">
        <authorList>
            <person name="Chiriac C."/>
            <person name="Salcher M."/>
            <person name="Ghai R."/>
            <person name="Kavagutti S V."/>
        </authorList>
    </citation>
    <scope>NUCLEOTIDE SEQUENCE</scope>
</reference>
<dbReference type="Pfam" id="PF24481">
    <property type="entry name" value="CT398_CC"/>
    <property type="match status" value="1"/>
</dbReference>
<dbReference type="InterPro" id="IPR052376">
    <property type="entry name" value="Oxidative_Scav/Glycosyltrans"/>
</dbReference>
<dbReference type="InterPro" id="IPR003743">
    <property type="entry name" value="Zf-RING_7"/>
</dbReference>
<dbReference type="Gene3D" id="1.10.287.1490">
    <property type="match status" value="1"/>
</dbReference>
<dbReference type="InterPro" id="IPR056003">
    <property type="entry name" value="CT398_CC_hairpin"/>
</dbReference>
<gene>
    <name evidence="4" type="ORF">UFOPK2157_01065</name>
</gene>
<dbReference type="Pfam" id="PF02591">
    <property type="entry name" value="Zn_ribbon_9"/>
    <property type="match status" value="1"/>
</dbReference>
<proteinExistence type="predicted"/>
<feature type="domain" description="CT398-like coiled coil hairpin" evidence="3">
    <location>
        <begin position="17"/>
        <end position="195"/>
    </location>
</feature>
<dbReference type="AlphaFoldDB" id="A0A6J6KDL0"/>
<sequence length="244" mass="26545">MSMKATPSDQRSILDVARFDQQTSLLRHKASTLPELLEITNTTIKFNNARDLRIAAETELSDVKRELLRAEADVEQVVSRITRDEARLAGGSASPKELEQLQHEVGTLSTRRAELEEVELEIMMRVDAIQASIAKLSQEGGELAAVIADLEIRKENAMAAINTELESIASDRISTVSGIEKALVELYEKLRGDSGGPGAAALVAGACSGCNLSINTVELKRLTDLADDEVVRCEECRCILVRGV</sequence>
<dbReference type="PANTHER" id="PTHR39082">
    <property type="entry name" value="PHOSPHOLIPASE C-BETA-2-RELATED"/>
    <property type="match status" value="1"/>
</dbReference>
<feature type="domain" description="C4-type zinc ribbon" evidence="2">
    <location>
        <begin position="206"/>
        <end position="240"/>
    </location>
</feature>
<evidence type="ECO:0000313" key="4">
    <source>
        <dbReference type="EMBL" id="CAB4647817.1"/>
    </source>
</evidence>
<accession>A0A6J6KDL0</accession>
<organism evidence="4">
    <name type="scientific">freshwater metagenome</name>
    <dbReference type="NCBI Taxonomy" id="449393"/>
    <lineage>
        <taxon>unclassified sequences</taxon>
        <taxon>metagenomes</taxon>
        <taxon>ecological metagenomes</taxon>
    </lineage>
</organism>
<protein>
    <submittedName>
        <fullName evidence="4">Unannotated protein</fullName>
    </submittedName>
</protein>
<feature type="coiled-coil region" evidence="1">
    <location>
        <begin position="53"/>
        <end position="118"/>
    </location>
</feature>
<dbReference type="PANTHER" id="PTHR39082:SF1">
    <property type="entry name" value="SCAVENGER RECEPTOR CLASS A MEMBER 3"/>
    <property type="match status" value="1"/>
</dbReference>